<accession>F0LH16</accession>
<dbReference type="GO" id="GO:0008168">
    <property type="term" value="F:methyltransferase activity"/>
    <property type="evidence" value="ECO:0007669"/>
    <property type="project" value="UniProtKB-KW"/>
</dbReference>
<organism evidence="1 2">
    <name type="scientific">Thermococcus barophilus (strain DSM 11836 / MP)</name>
    <dbReference type="NCBI Taxonomy" id="391623"/>
    <lineage>
        <taxon>Archaea</taxon>
        <taxon>Methanobacteriati</taxon>
        <taxon>Methanobacteriota</taxon>
        <taxon>Thermococci</taxon>
        <taxon>Thermococcales</taxon>
        <taxon>Thermococcaceae</taxon>
        <taxon>Thermococcus</taxon>
    </lineage>
</organism>
<dbReference type="OrthoDB" id="1018at2157"/>
<dbReference type="Proteomes" id="UP000007478">
    <property type="component" value="Chromosome"/>
</dbReference>
<dbReference type="PATRIC" id="fig|391623.17.peg.1250"/>
<dbReference type="InterPro" id="IPR029063">
    <property type="entry name" value="SAM-dependent_MTases_sf"/>
</dbReference>
<dbReference type="KEGG" id="tba:TERMP_01248"/>
<sequence>MGHEVVGVDIMDGFLEIALDFKNKFDIVLLLFTSFGYFSDEENFRVLKNVYAALKPSGHFVLDVPNTEFL</sequence>
<proteinExistence type="predicted"/>
<reference evidence="1 2" key="1">
    <citation type="journal article" date="2011" name="J. Bacteriol.">
        <title>Complete genome sequence of the hyperthermophilic, piezophilic, heterotrophic, and carboxydotrophic archaeon Thermococcus barophilus MP.</title>
        <authorList>
            <person name="Vannier P."/>
            <person name="Marteinsson V.T."/>
            <person name="Fridjonsson O.H."/>
            <person name="Oger P."/>
            <person name="Jebbar M."/>
        </authorList>
    </citation>
    <scope>NUCLEOTIDE SEQUENCE [LARGE SCALE GENOMIC DNA]</scope>
    <source>
        <strain evidence="2">DSM 11836 / MP</strain>
    </source>
</reference>
<evidence type="ECO:0000313" key="2">
    <source>
        <dbReference type="Proteomes" id="UP000007478"/>
    </source>
</evidence>
<keyword evidence="1" id="KW-0808">Transferase</keyword>
<evidence type="ECO:0000313" key="1">
    <source>
        <dbReference type="EMBL" id="ADT84224.1"/>
    </source>
</evidence>
<keyword evidence="1" id="KW-0489">Methyltransferase</keyword>
<dbReference type="GeneID" id="25394638"/>
<protein>
    <submittedName>
        <fullName evidence="1">Methyltransferase</fullName>
    </submittedName>
</protein>
<dbReference type="SUPFAM" id="SSF53335">
    <property type="entry name" value="S-adenosyl-L-methionine-dependent methyltransferases"/>
    <property type="match status" value="1"/>
</dbReference>
<keyword evidence="2" id="KW-1185">Reference proteome</keyword>
<dbReference type="Gene3D" id="3.40.50.150">
    <property type="entry name" value="Vaccinia Virus protein VP39"/>
    <property type="match status" value="1"/>
</dbReference>
<dbReference type="eggNOG" id="arCOG01791">
    <property type="taxonomic scope" value="Archaea"/>
</dbReference>
<name>F0LH16_THEBM</name>
<dbReference type="GO" id="GO:0032259">
    <property type="term" value="P:methylation"/>
    <property type="evidence" value="ECO:0007669"/>
    <property type="project" value="UniProtKB-KW"/>
</dbReference>
<dbReference type="HOGENOM" id="CLU_2748392_0_0_2"/>
<dbReference type="EMBL" id="CP002372">
    <property type="protein sequence ID" value="ADT84224.1"/>
    <property type="molecule type" value="Genomic_DNA"/>
</dbReference>
<gene>
    <name evidence="1" type="ordered locus">TERMP_01248</name>
</gene>
<dbReference type="RefSeq" id="WP_013467522.1">
    <property type="nucleotide sequence ID" value="NC_014804.1"/>
</dbReference>
<dbReference type="AlphaFoldDB" id="F0LH16"/>